<evidence type="ECO:0000256" key="1">
    <source>
        <dbReference type="SAM" id="MobiDB-lite"/>
    </source>
</evidence>
<evidence type="ECO:0000313" key="2">
    <source>
        <dbReference type="EMBL" id="KAJ3088799.1"/>
    </source>
</evidence>
<proteinExistence type="predicted"/>
<dbReference type="EMBL" id="JADGJH010003786">
    <property type="protein sequence ID" value="KAJ3088799.1"/>
    <property type="molecule type" value="Genomic_DNA"/>
</dbReference>
<organism evidence="2 3">
    <name type="scientific">Physocladia obscura</name>
    <dbReference type="NCBI Taxonomy" id="109957"/>
    <lineage>
        <taxon>Eukaryota</taxon>
        <taxon>Fungi</taxon>
        <taxon>Fungi incertae sedis</taxon>
        <taxon>Chytridiomycota</taxon>
        <taxon>Chytridiomycota incertae sedis</taxon>
        <taxon>Chytridiomycetes</taxon>
        <taxon>Chytridiales</taxon>
        <taxon>Chytriomycetaceae</taxon>
        <taxon>Physocladia</taxon>
    </lineage>
</organism>
<gene>
    <name evidence="2" type="ORF">HK100_007937</name>
</gene>
<keyword evidence="3" id="KW-1185">Reference proteome</keyword>
<feature type="compositionally biased region" description="Polar residues" evidence="1">
    <location>
        <begin position="35"/>
        <end position="53"/>
    </location>
</feature>
<evidence type="ECO:0000313" key="3">
    <source>
        <dbReference type="Proteomes" id="UP001211907"/>
    </source>
</evidence>
<comment type="caution">
    <text evidence="2">The sequence shown here is derived from an EMBL/GenBank/DDBJ whole genome shotgun (WGS) entry which is preliminary data.</text>
</comment>
<feature type="non-terminal residue" evidence="2">
    <location>
        <position position="1"/>
    </location>
</feature>
<name>A0AAD5XAF6_9FUNG</name>
<sequence length="502" mass="57424">SVADEVAPPRYSPTHGFEFAGDTKDLKKHTDVDNEFNNSQENSNDKIGSGSGQTRNKFSKLVDFNAKINAAELKHWGPSDSRVYKIVMQYWINTHIVDHWLDLRESKPATYFKLFNQGYCEPISEAWANNRTLGETYADILIMKTGFLNLGEERLYYLLNHLKIDGIPICPDPIRPLKFNSSFIRYDATKRGTQRANLGKPIDSEIIRLYASPHDAFLSIPTKSREYSHWMPHKVNETRKQMPEALAEDIKNGSERIEIMLLVDMSSSMTVNPQNGVFGRPDGIRRVLDQPCNIDLVKNLIRRLLKHMVPRNTQLDNPGAASCAGIPKVTFATHAEFIGNLNTKSFDYDWSEKVVQAKNFGGIARIMRGWQVVKKTYFEKMQTLGHGYHHPHYGWQATPGMPKLSLLIILDGEPNNICKFKLDLLEENWVLATILLVGYENCPYHHSNAIELERMRKYNLNVECYDVQGHVLERLIVENLLNSVYPYNPPTFSEIVDPANEI</sequence>
<feature type="compositionally biased region" description="Basic and acidic residues" evidence="1">
    <location>
        <begin position="21"/>
        <end position="32"/>
    </location>
</feature>
<protein>
    <recommendedName>
        <fullName evidence="4">VWFA domain-containing protein</fullName>
    </recommendedName>
</protein>
<dbReference type="SUPFAM" id="SSF53300">
    <property type="entry name" value="vWA-like"/>
    <property type="match status" value="1"/>
</dbReference>
<accession>A0AAD5XAF6</accession>
<evidence type="ECO:0008006" key="4">
    <source>
        <dbReference type="Google" id="ProtNLM"/>
    </source>
</evidence>
<feature type="region of interest" description="Disordered" evidence="1">
    <location>
        <begin position="1"/>
        <end position="53"/>
    </location>
</feature>
<dbReference type="Proteomes" id="UP001211907">
    <property type="component" value="Unassembled WGS sequence"/>
</dbReference>
<reference evidence="2" key="1">
    <citation type="submission" date="2020-05" db="EMBL/GenBank/DDBJ databases">
        <title>Phylogenomic resolution of chytrid fungi.</title>
        <authorList>
            <person name="Stajich J.E."/>
            <person name="Amses K."/>
            <person name="Simmons R."/>
            <person name="Seto K."/>
            <person name="Myers J."/>
            <person name="Bonds A."/>
            <person name="Quandt C.A."/>
            <person name="Barry K."/>
            <person name="Liu P."/>
            <person name="Grigoriev I."/>
            <person name="Longcore J.E."/>
            <person name="James T.Y."/>
        </authorList>
    </citation>
    <scope>NUCLEOTIDE SEQUENCE</scope>
    <source>
        <strain evidence="2">JEL0513</strain>
    </source>
</reference>
<dbReference type="InterPro" id="IPR036465">
    <property type="entry name" value="vWFA_dom_sf"/>
</dbReference>
<dbReference type="AlphaFoldDB" id="A0AAD5XAF6"/>